<accession>A0A1S2P340</accession>
<comment type="caution">
    <text evidence="1">The sequence shown here is derived from an EMBL/GenBank/DDBJ whole genome shotgun (WGS) entry which is preliminary data.</text>
</comment>
<organism evidence="1 2">
    <name type="scientific">Streptomyces colonosanans</name>
    <dbReference type="NCBI Taxonomy" id="1428652"/>
    <lineage>
        <taxon>Bacteria</taxon>
        <taxon>Bacillati</taxon>
        <taxon>Actinomycetota</taxon>
        <taxon>Actinomycetes</taxon>
        <taxon>Kitasatosporales</taxon>
        <taxon>Streptomycetaceae</taxon>
        <taxon>Streptomyces</taxon>
    </lineage>
</organism>
<sequence length="96" mass="10732">MVHDLKLDSFLRGVERERQRRLVRGDALEVSGEVRLTGEAVPESDLAREPRALLERDLHGQMRNTLDHVSPPFPFVRLVASATTECASSAFSTSLM</sequence>
<reference evidence="1 2" key="1">
    <citation type="submission" date="2016-10" db="EMBL/GenBank/DDBJ databases">
        <title>Genome sequence of Streptomyces sp. MUSC 93.</title>
        <authorList>
            <person name="Lee L.-H."/>
            <person name="Ser H.-L."/>
            <person name="Law J.W.-F."/>
        </authorList>
    </citation>
    <scope>NUCLEOTIDE SEQUENCE [LARGE SCALE GENOMIC DNA]</scope>
    <source>
        <strain evidence="1 2">MUSC 93</strain>
    </source>
</reference>
<name>A0A1S2P340_9ACTN</name>
<protein>
    <submittedName>
        <fullName evidence="1">Uncharacterized protein</fullName>
    </submittedName>
</protein>
<evidence type="ECO:0000313" key="1">
    <source>
        <dbReference type="EMBL" id="OIJ88243.1"/>
    </source>
</evidence>
<dbReference type="EMBL" id="MLYP01000058">
    <property type="protein sequence ID" value="OIJ88243.1"/>
    <property type="molecule type" value="Genomic_DNA"/>
</dbReference>
<dbReference type="AlphaFoldDB" id="A0A1S2P340"/>
<proteinExistence type="predicted"/>
<evidence type="ECO:0000313" key="2">
    <source>
        <dbReference type="Proteomes" id="UP000179935"/>
    </source>
</evidence>
<dbReference type="Proteomes" id="UP000179935">
    <property type="component" value="Unassembled WGS sequence"/>
</dbReference>
<keyword evidence="2" id="KW-1185">Reference proteome</keyword>
<gene>
    <name evidence="1" type="ORF">BIV24_21930</name>
</gene>